<dbReference type="Gene3D" id="1.10.510.10">
    <property type="entry name" value="Transferase(Phosphotransferase) domain 1"/>
    <property type="match status" value="1"/>
</dbReference>
<dbReference type="GO" id="GO:0004714">
    <property type="term" value="F:transmembrane receptor protein tyrosine kinase activity"/>
    <property type="evidence" value="ECO:0007669"/>
    <property type="project" value="TreeGrafter"/>
</dbReference>
<dbReference type="OrthoDB" id="5984265at2759"/>
<dbReference type="InterPro" id="IPR001245">
    <property type="entry name" value="Ser-Thr/Tyr_kinase_cat_dom"/>
</dbReference>
<dbReference type="WBParaSite" id="HDID_0000357801-mRNA-1">
    <property type="protein sequence ID" value="HDID_0000357801-mRNA-1"/>
    <property type="gene ID" value="HDID_0000357801"/>
</dbReference>
<dbReference type="EMBL" id="UYSG01001118">
    <property type="protein sequence ID" value="VDL35335.1"/>
    <property type="molecule type" value="Genomic_DNA"/>
</dbReference>
<dbReference type="FunFam" id="1.10.510.10:FF:001927">
    <property type="entry name" value="Receptor protein-tyrosine kinase"/>
    <property type="match status" value="1"/>
</dbReference>
<evidence type="ECO:0000313" key="3">
    <source>
        <dbReference type="Proteomes" id="UP000274504"/>
    </source>
</evidence>
<protein>
    <submittedName>
        <fullName evidence="4">Protein kinase domain-containing protein</fullName>
    </submittedName>
</protein>
<evidence type="ECO:0000313" key="2">
    <source>
        <dbReference type="EMBL" id="VDL35335.1"/>
    </source>
</evidence>
<dbReference type="SMART" id="SM00219">
    <property type="entry name" value="TyrKc"/>
    <property type="match status" value="1"/>
</dbReference>
<dbReference type="PRINTS" id="PR00109">
    <property type="entry name" value="TYRKINASE"/>
</dbReference>
<name>A0A0R3SFG0_HYMDI</name>
<organism evidence="4">
    <name type="scientific">Hymenolepis diminuta</name>
    <name type="common">Rat tapeworm</name>
    <dbReference type="NCBI Taxonomy" id="6216"/>
    <lineage>
        <taxon>Eukaryota</taxon>
        <taxon>Metazoa</taxon>
        <taxon>Spiralia</taxon>
        <taxon>Lophotrochozoa</taxon>
        <taxon>Platyhelminthes</taxon>
        <taxon>Cestoda</taxon>
        <taxon>Eucestoda</taxon>
        <taxon>Cyclophyllidea</taxon>
        <taxon>Hymenolepididae</taxon>
        <taxon>Hymenolepis</taxon>
    </lineage>
</organism>
<dbReference type="Proteomes" id="UP000274504">
    <property type="component" value="Unassembled WGS sequence"/>
</dbReference>
<evidence type="ECO:0000259" key="1">
    <source>
        <dbReference type="PROSITE" id="PS50011"/>
    </source>
</evidence>
<dbReference type="InterPro" id="IPR050122">
    <property type="entry name" value="RTK"/>
</dbReference>
<gene>
    <name evidence="2" type="ORF">HDID_LOCUS3576</name>
</gene>
<dbReference type="PROSITE" id="PS50011">
    <property type="entry name" value="PROTEIN_KINASE_DOM"/>
    <property type="match status" value="1"/>
</dbReference>
<dbReference type="InterPro" id="IPR011009">
    <property type="entry name" value="Kinase-like_dom_sf"/>
</dbReference>
<dbReference type="STRING" id="6216.A0A0R3SFG0"/>
<dbReference type="InterPro" id="IPR008266">
    <property type="entry name" value="Tyr_kinase_AS"/>
</dbReference>
<reference evidence="2 3" key="2">
    <citation type="submission" date="2018-11" db="EMBL/GenBank/DDBJ databases">
        <authorList>
            <consortium name="Pathogen Informatics"/>
        </authorList>
    </citation>
    <scope>NUCLEOTIDE SEQUENCE [LARGE SCALE GENOMIC DNA]</scope>
</reference>
<evidence type="ECO:0000313" key="4">
    <source>
        <dbReference type="WBParaSite" id="HDID_0000357801-mRNA-1"/>
    </source>
</evidence>
<sequence>MGQDLVVHRDLAARNIVLSEDLIAKVADFGLTRKAEFYYRMQKSGRVPLKWMAPESVCQKLFTSKSDVWSFGVLLWELFSLGETPASDIPNGEFLKALSNGVSLYTKPKFADDRLYKELMQRCWNRHPEHRPNFDEIVDILSVLYLPL</sequence>
<dbReference type="Pfam" id="PF07714">
    <property type="entry name" value="PK_Tyr_Ser-Thr"/>
    <property type="match status" value="1"/>
</dbReference>
<feature type="domain" description="Protein kinase" evidence="1">
    <location>
        <begin position="1"/>
        <end position="146"/>
    </location>
</feature>
<dbReference type="GO" id="GO:0005886">
    <property type="term" value="C:plasma membrane"/>
    <property type="evidence" value="ECO:0007669"/>
    <property type="project" value="TreeGrafter"/>
</dbReference>
<dbReference type="AlphaFoldDB" id="A0A0R3SFG0"/>
<dbReference type="PANTHER" id="PTHR24416">
    <property type="entry name" value="TYROSINE-PROTEIN KINASE RECEPTOR"/>
    <property type="match status" value="1"/>
</dbReference>
<dbReference type="GO" id="GO:0007169">
    <property type="term" value="P:cell surface receptor protein tyrosine kinase signaling pathway"/>
    <property type="evidence" value="ECO:0007669"/>
    <property type="project" value="TreeGrafter"/>
</dbReference>
<accession>A0A0R3SFG0</accession>
<dbReference type="GO" id="GO:0043235">
    <property type="term" value="C:receptor complex"/>
    <property type="evidence" value="ECO:0007669"/>
    <property type="project" value="TreeGrafter"/>
</dbReference>
<dbReference type="InterPro" id="IPR000719">
    <property type="entry name" value="Prot_kinase_dom"/>
</dbReference>
<dbReference type="SUPFAM" id="SSF56112">
    <property type="entry name" value="Protein kinase-like (PK-like)"/>
    <property type="match status" value="1"/>
</dbReference>
<dbReference type="GO" id="GO:0005524">
    <property type="term" value="F:ATP binding"/>
    <property type="evidence" value="ECO:0007669"/>
    <property type="project" value="InterPro"/>
</dbReference>
<dbReference type="InterPro" id="IPR020635">
    <property type="entry name" value="Tyr_kinase_cat_dom"/>
</dbReference>
<dbReference type="PANTHER" id="PTHR24416:SF600">
    <property type="entry name" value="PDGF- AND VEGF-RECEPTOR RELATED, ISOFORM J"/>
    <property type="match status" value="1"/>
</dbReference>
<proteinExistence type="predicted"/>
<dbReference type="PROSITE" id="PS00109">
    <property type="entry name" value="PROTEIN_KINASE_TYR"/>
    <property type="match status" value="1"/>
</dbReference>
<reference evidence="4" key="1">
    <citation type="submission" date="2017-02" db="UniProtKB">
        <authorList>
            <consortium name="WormBaseParasite"/>
        </authorList>
    </citation>
    <scope>IDENTIFICATION</scope>
</reference>